<comment type="similarity">
    <text evidence="7">Belongs to the glycosyl hydrolase 24 family.</text>
</comment>
<dbReference type="STRING" id="1121477.SAMN02745223_01282"/>
<reference evidence="9 11" key="1">
    <citation type="submission" date="2015-03" db="EMBL/GenBank/DDBJ databases">
        <authorList>
            <person name="Hassan Y.I."/>
            <person name="Lepp D."/>
            <person name="Zhou T."/>
        </authorList>
    </citation>
    <scope>NUCLEOTIDE SEQUENCE [LARGE SCALE GENOMIC DNA]</scope>
    <source>
        <strain evidence="9 11">DSM 17137</strain>
    </source>
</reference>
<organism evidence="9 11">
    <name type="scientific">Devosia limi DSM 17137</name>
    <dbReference type="NCBI Taxonomy" id="1121477"/>
    <lineage>
        <taxon>Bacteria</taxon>
        <taxon>Pseudomonadati</taxon>
        <taxon>Pseudomonadota</taxon>
        <taxon>Alphaproteobacteria</taxon>
        <taxon>Hyphomicrobiales</taxon>
        <taxon>Devosiaceae</taxon>
        <taxon>Devosia</taxon>
    </lineage>
</organism>
<dbReference type="GO" id="GO:0042742">
    <property type="term" value="P:defense response to bacterium"/>
    <property type="evidence" value="ECO:0007669"/>
    <property type="project" value="UniProtKB-KW"/>
</dbReference>
<dbReference type="GO" id="GO:0009253">
    <property type="term" value="P:peptidoglycan catabolic process"/>
    <property type="evidence" value="ECO:0007669"/>
    <property type="project" value="InterPro"/>
</dbReference>
<proteinExistence type="inferred from homology"/>
<dbReference type="CDD" id="cd00737">
    <property type="entry name" value="lyz_endolysin_autolysin"/>
    <property type="match status" value="1"/>
</dbReference>
<dbReference type="Proteomes" id="UP000184533">
    <property type="component" value="Unassembled WGS sequence"/>
</dbReference>
<evidence type="ECO:0000256" key="8">
    <source>
        <dbReference type="SAM" id="Phobius"/>
    </source>
</evidence>
<dbReference type="InterPro" id="IPR023347">
    <property type="entry name" value="Lysozyme_dom_sf"/>
</dbReference>
<dbReference type="InterPro" id="IPR034690">
    <property type="entry name" value="Endolysin_T4_type"/>
</dbReference>
<dbReference type="EC" id="3.2.1.17" evidence="7"/>
<keyword evidence="2 7" id="KW-0929">Antimicrobial</keyword>
<evidence type="ECO:0000256" key="3">
    <source>
        <dbReference type="ARBA" id="ARBA00022638"/>
    </source>
</evidence>
<reference evidence="10 12" key="2">
    <citation type="submission" date="2016-11" db="EMBL/GenBank/DDBJ databases">
        <authorList>
            <person name="Jaros S."/>
            <person name="Januszkiewicz K."/>
            <person name="Wedrychowicz H."/>
        </authorList>
    </citation>
    <scope>NUCLEOTIDE SEQUENCE [LARGE SCALE GENOMIC DNA]</scope>
    <source>
        <strain evidence="10 12">DSM 17137</strain>
    </source>
</reference>
<evidence type="ECO:0000256" key="7">
    <source>
        <dbReference type="RuleBase" id="RU003788"/>
    </source>
</evidence>
<gene>
    <name evidence="10" type="ORF">SAMN02745223_01282</name>
    <name evidence="9" type="ORF">VW29_02710</name>
</gene>
<keyword evidence="8" id="KW-0472">Membrane</keyword>
<evidence type="ECO:0000256" key="2">
    <source>
        <dbReference type="ARBA" id="ARBA00022529"/>
    </source>
</evidence>
<feature type="transmembrane region" description="Helical" evidence="8">
    <location>
        <begin position="204"/>
        <end position="222"/>
    </location>
</feature>
<dbReference type="InterPro" id="IPR002196">
    <property type="entry name" value="Glyco_hydro_24"/>
</dbReference>
<keyword evidence="8" id="KW-0812">Transmembrane</keyword>
<dbReference type="Gene3D" id="1.10.530.40">
    <property type="match status" value="1"/>
</dbReference>
<dbReference type="Pfam" id="PF00959">
    <property type="entry name" value="Phage_lysozyme"/>
    <property type="match status" value="1"/>
</dbReference>
<keyword evidence="3 7" id="KW-0081">Bacteriolytic enzyme</keyword>
<evidence type="ECO:0000313" key="11">
    <source>
        <dbReference type="Proteomes" id="UP000033608"/>
    </source>
</evidence>
<accession>A0A0F5LXU8</accession>
<sequence>MATQLPADFAAFSKQWEGFRDKAYPDPGSRDGTPWTIGYGQTEINGAPVKKGDTISEALAASLLQQRHDRLAARILGVVKVPLSPYQLAALVSFADNVGWGSSSVPGFSSSTLLKKLNAGDYEAVPGQLARWVNNDGSKMQGLVNRRAAEAGLWAKGAFVASAPVSAKPGNPIKELVTPENLAAGGGLLGGAAAVASGNGPVQYAIAALMVVAAITIAFLVIRKASR</sequence>
<evidence type="ECO:0000256" key="5">
    <source>
        <dbReference type="ARBA" id="ARBA00023200"/>
    </source>
</evidence>
<dbReference type="SUPFAM" id="SSF53955">
    <property type="entry name" value="Lysozyme-like"/>
    <property type="match status" value="1"/>
</dbReference>
<evidence type="ECO:0000313" key="9">
    <source>
        <dbReference type="EMBL" id="KKB86482.1"/>
    </source>
</evidence>
<dbReference type="InterPro" id="IPR023346">
    <property type="entry name" value="Lysozyme-like_dom_sf"/>
</dbReference>
<dbReference type="EMBL" id="FQVC01000003">
    <property type="protein sequence ID" value="SHE87200.1"/>
    <property type="molecule type" value="Genomic_DNA"/>
</dbReference>
<dbReference type="PANTHER" id="PTHR38107">
    <property type="match status" value="1"/>
</dbReference>
<keyword evidence="8" id="KW-1133">Transmembrane helix</keyword>
<keyword evidence="5" id="KW-1035">Host cytoplasm</keyword>
<keyword evidence="4 7" id="KW-0378">Hydrolase</keyword>
<dbReference type="PATRIC" id="fig|1121477.3.peg.1596"/>
<name>A0A0F5LXU8_9HYPH</name>
<dbReference type="Proteomes" id="UP000033608">
    <property type="component" value="Unassembled WGS sequence"/>
</dbReference>
<keyword evidence="11" id="KW-1185">Reference proteome</keyword>
<dbReference type="AlphaFoldDB" id="A0A0F5LXU8"/>
<dbReference type="InterPro" id="IPR033907">
    <property type="entry name" value="Endolysin_autolysin"/>
</dbReference>
<keyword evidence="6 7" id="KW-0326">Glycosidase</keyword>
<dbReference type="OrthoDB" id="5327667at2"/>
<dbReference type="GO" id="GO:0003796">
    <property type="term" value="F:lysozyme activity"/>
    <property type="evidence" value="ECO:0007669"/>
    <property type="project" value="UniProtKB-EC"/>
</dbReference>
<dbReference type="HAMAP" id="MF_04110">
    <property type="entry name" value="ENDOLYSIN_T4"/>
    <property type="match status" value="1"/>
</dbReference>
<evidence type="ECO:0000256" key="1">
    <source>
        <dbReference type="ARBA" id="ARBA00000632"/>
    </source>
</evidence>
<dbReference type="GO" id="GO:0031640">
    <property type="term" value="P:killing of cells of another organism"/>
    <property type="evidence" value="ECO:0007669"/>
    <property type="project" value="UniProtKB-KW"/>
</dbReference>
<comment type="catalytic activity">
    <reaction evidence="1 7">
        <text>Hydrolysis of (1-&gt;4)-beta-linkages between N-acetylmuramic acid and N-acetyl-D-glucosamine residues in a peptidoglycan and between N-acetyl-D-glucosamine residues in chitodextrins.</text>
        <dbReference type="EC" id="3.2.1.17"/>
    </reaction>
</comment>
<evidence type="ECO:0000313" key="12">
    <source>
        <dbReference type="Proteomes" id="UP000184533"/>
    </source>
</evidence>
<evidence type="ECO:0000313" key="10">
    <source>
        <dbReference type="EMBL" id="SHE87200.1"/>
    </source>
</evidence>
<dbReference type="EMBL" id="LAJF01000036">
    <property type="protein sequence ID" value="KKB86482.1"/>
    <property type="molecule type" value="Genomic_DNA"/>
</dbReference>
<dbReference type="GO" id="GO:0016998">
    <property type="term" value="P:cell wall macromolecule catabolic process"/>
    <property type="evidence" value="ECO:0007669"/>
    <property type="project" value="InterPro"/>
</dbReference>
<dbReference type="PANTHER" id="PTHR38107:SF3">
    <property type="entry name" value="LYSOZYME RRRD-RELATED"/>
    <property type="match status" value="1"/>
</dbReference>
<evidence type="ECO:0000256" key="4">
    <source>
        <dbReference type="ARBA" id="ARBA00022801"/>
    </source>
</evidence>
<evidence type="ECO:0000256" key="6">
    <source>
        <dbReference type="ARBA" id="ARBA00023295"/>
    </source>
</evidence>
<dbReference type="InterPro" id="IPR051018">
    <property type="entry name" value="Bacteriophage_GH24"/>
</dbReference>
<protein>
    <recommendedName>
        <fullName evidence="7">Lysozyme</fullName>
        <ecNumber evidence="7">3.2.1.17</ecNumber>
    </recommendedName>
</protein>
<dbReference type="RefSeq" id="WP_046133811.1">
    <property type="nucleotide sequence ID" value="NZ_FQVC01000003.1"/>
</dbReference>